<dbReference type="PANTHER" id="PTHR40076:SF1">
    <property type="entry name" value="MEMBRANE PROTEIN"/>
    <property type="match status" value="1"/>
</dbReference>
<reference evidence="2 6" key="1">
    <citation type="submission" date="2015-09" db="EMBL/GenBank/DDBJ databases">
        <authorList>
            <consortium name="Pathogen Informatics"/>
        </authorList>
    </citation>
    <scope>NUCLEOTIDE SEQUENCE [LARGE SCALE GENOMIC DNA]</scope>
    <source>
        <strain evidence="2 6">2789STDY5608850</strain>
    </source>
</reference>
<protein>
    <submittedName>
        <fullName evidence="3">DUF975 family protein</fullName>
    </submittedName>
    <submittedName>
        <fullName evidence="2">Integral membrane protein</fullName>
    </submittedName>
</protein>
<dbReference type="OrthoDB" id="9784844at2"/>
<dbReference type="EMBL" id="QTJW01000003">
    <property type="protein sequence ID" value="RGD71819.1"/>
    <property type="molecule type" value="Genomic_DNA"/>
</dbReference>
<name>A0A174NYQ9_9FIRM</name>
<feature type="transmembrane region" description="Helical" evidence="1">
    <location>
        <begin position="20"/>
        <end position="45"/>
    </location>
</feature>
<dbReference type="PANTHER" id="PTHR40076">
    <property type="entry name" value="MEMBRANE PROTEIN-RELATED"/>
    <property type="match status" value="1"/>
</dbReference>
<keyword evidence="1" id="KW-0812">Transmembrane</keyword>
<keyword evidence="1" id="KW-1133">Transmembrane helix</keyword>
<dbReference type="EMBL" id="QSSQ01000059">
    <property type="protein sequence ID" value="RGL93459.1"/>
    <property type="molecule type" value="Genomic_DNA"/>
</dbReference>
<dbReference type="AlphaFoldDB" id="A0A174NYQ9"/>
<dbReference type="Proteomes" id="UP000263014">
    <property type="component" value="Unassembled WGS sequence"/>
</dbReference>
<accession>A0A174NYQ9</accession>
<reference evidence="7 8" key="2">
    <citation type="submission" date="2018-08" db="EMBL/GenBank/DDBJ databases">
        <title>A genome reference for cultivated species of the human gut microbiota.</title>
        <authorList>
            <person name="Zou Y."/>
            <person name="Xue W."/>
            <person name="Luo G."/>
        </authorList>
    </citation>
    <scope>NUCLEOTIDE SEQUENCE [LARGE SCALE GENOMIC DNA]</scope>
    <source>
        <strain evidence="3 7">AF19-13AC</strain>
        <strain evidence="5 8">TF05-11AC</strain>
        <strain evidence="4 9">TM09-12</strain>
    </source>
</reference>
<dbReference type="Proteomes" id="UP000261257">
    <property type="component" value="Unassembled WGS sequence"/>
</dbReference>
<proteinExistence type="predicted"/>
<evidence type="ECO:0000313" key="9">
    <source>
        <dbReference type="Proteomes" id="UP000263014"/>
    </source>
</evidence>
<evidence type="ECO:0000313" key="6">
    <source>
        <dbReference type="Proteomes" id="UP000095651"/>
    </source>
</evidence>
<evidence type="ECO:0000313" key="7">
    <source>
        <dbReference type="Proteomes" id="UP000261023"/>
    </source>
</evidence>
<feature type="transmembrane region" description="Helical" evidence="1">
    <location>
        <begin position="132"/>
        <end position="152"/>
    </location>
</feature>
<evidence type="ECO:0000313" key="8">
    <source>
        <dbReference type="Proteomes" id="UP000261257"/>
    </source>
</evidence>
<feature type="transmembrane region" description="Helical" evidence="1">
    <location>
        <begin position="65"/>
        <end position="94"/>
    </location>
</feature>
<keyword evidence="1" id="KW-0472">Membrane</keyword>
<evidence type="ECO:0000313" key="5">
    <source>
        <dbReference type="EMBL" id="RGL93459.1"/>
    </source>
</evidence>
<sequence>MWTRAELKDRAKQDMKPFYWYGVLVCFIAGILGAGSSGGGGSISAGSRSSRNSYSGSGVWDEHSMTIFLIVLGVILVVMAIAIVIGIFVSNLVAVGKLRYFMDSAIMQQSAGVGRIFFAFGGGHYLNVVKTMFLRGLFESLWTLLLVIPGIYKHYEYYMIPYLLADNPEMEWHEAFRLSKEMMAGNKFDTFVLELSFIGWYLLGMLVCCIGGIFVNPYYEMTFVELYWVLRDQVMGPQPSEPTDQNVYADAYYREI</sequence>
<dbReference type="InterPro" id="IPR010380">
    <property type="entry name" value="DUF975"/>
</dbReference>
<evidence type="ECO:0000256" key="1">
    <source>
        <dbReference type="SAM" id="Phobius"/>
    </source>
</evidence>
<organism evidence="2 6">
    <name type="scientific">Hungatella hathewayi</name>
    <dbReference type="NCBI Taxonomy" id="154046"/>
    <lineage>
        <taxon>Bacteria</taxon>
        <taxon>Bacillati</taxon>
        <taxon>Bacillota</taxon>
        <taxon>Clostridia</taxon>
        <taxon>Lachnospirales</taxon>
        <taxon>Lachnospiraceae</taxon>
        <taxon>Hungatella</taxon>
    </lineage>
</organism>
<evidence type="ECO:0000313" key="3">
    <source>
        <dbReference type="EMBL" id="RGD71819.1"/>
    </source>
</evidence>
<dbReference type="EMBL" id="CYZE01000049">
    <property type="protein sequence ID" value="CUP51738.1"/>
    <property type="molecule type" value="Genomic_DNA"/>
</dbReference>
<evidence type="ECO:0000313" key="4">
    <source>
        <dbReference type="EMBL" id="RGJ06962.1"/>
    </source>
</evidence>
<dbReference type="Proteomes" id="UP000261023">
    <property type="component" value="Unassembled WGS sequence"/>
</dbReference>
<gene>
    <name evidence="3" type="ORF">DWX31_05990</name>
    <name evidence="5" type="ORF">DXC39_30855</name>
    <name evidence="4" type="ORF">DXD79_06715</name>
    <name evidence="2" type="ORF">ERS852407_06143</name>
</gene>
<feature type="transmembrane region" description="Helical" evidence="1">
    <location>
        <begin position="191"/>
        <end position="215"/>
    </location>
</feature>
<dbReference type="RefSeq" id="WP_029466561.1">
    <property type="nucleotide sequence ID" value="NZ_CABIXC010000049.1"/>
</dbReference>
<evidence type="ECO:0000313" key="2">
    <source>
        <dbReference type="EMBL" id="CUP51738.1"/>
    </source>
</evidence>
<dbReference type="Pfam" id="PF06161">
    <property type="entry name" value="DUF975"/>
    <property type="match status" value="1"/>
</dbReference>
<dbReference type="Proteomes" id="UP000095651">
    <property type="component" value="Unassembled WGS sequence"/>
</dbReference>
<dbReference type="EMBL" id="QSON01000002">
    <property type="protein sequence ID" value="RGJ06962.1"/>
    <property type="molecule type" value="Genomic_DNA"/>
</dbReference>